<sequence>MSIWFVLASGAAHAMWNLLAKRSDHKQVFLLLILFPSTLLLLPVLAAELVSKGISGQSSLLLTLSVAAQAGYGYFLSKSLEQGDLSQVYPMMRGLSAFLLPFIGTLFLHETLTAWGWIGLLCIASGFFLSSGIAARRNRRAVPLSAVLYMVAVSLCTMSYILIDKLNLQHYTPLSLLEVSNIGFLLGLIPFARTKEIRRCFKDKHRLRELAIGSVLSPGSYFLFLLAMNASTLAYIAPLREIGTVFGAFAGIYWLKERKEAARIVSACVIFAGILLLGIGGR</sequence>
<keyword evidence="11 12" id="KW-0472">Membrane</keyword>
<evidence type="ECO:0000313" key="15">
    <source>
        <dbReference type="Proteomes" id="UP001161691"/>
    </source>
</evidence>
<organism evidence="14 15">
    <name type="scientific">Cohnella hashimotonis</name>
    <dbReference type="NCBI Taxonomy" id="2826895"/>
    <lineage>
        <taxon>Bacteria</taxon>
        <taxon>Bacillati</taxon>
        <taxon>Bacillota</taxon>
        <taxon>Bacilli</taxon>
        <taxon>Bacillales</taxon>
        <taxon>Paenibacillaceae</taxon>
        <taxon>Cohnella</taxon>
    </lineage>
</organism>
<dbReference type="SUPFAM" id="SSF103481">
    <property type="entry name" value="Multidrug resistance efflux transporter EmrE"/>
    <property type="match status" value="2"/>
</dbReference>
<accession>A0ABT6TG44</accession>
<evidence type="ECO:0000313" key="14">
    <source>
        <dbReference type="EMBL" id="MDI4645791.1"/>
    </source>
</evidence>
<keyword evidence="3" id="KW-1003">Cell membrane</keyword>
<evidence type="ECO:0000256" key="12">
    <source>
        <dbReference type="SAM" id="Phobius"/>
    </source>
</evidence>
<comment type="subcellular location">
    <subcellularLocation>
        <location evidence="1">Cell membrane</location>
        <topology evidence="1">Multi-pass membrane protein</topology>
    </subcellularLocation>
</comment>
<feature type="domain" description="EamA" evidence="13">
    <location>
        <begin position="145"/>
        <end position="277"/>
    </location>
</feature>
<dbReference type="Proteomes" id="UP001161691">
    <property type="component" value="Unassembled WGS sequence"/>
</dbReference>
<keyword evidence="10" id="KW-0443">Lipid metabolism</keyword>
<evidence type="ECO:0000256" key="8">
    <source>
        <dbReference type="ARBA" id="ARBA00022985"/>
    </source>
</evidence>
<feature type="transmembrane region" description="Helical" evidence="12">
    <location>
        <begin position="210"/>
        <end position="228"/>
    </location>
</feature>
<keyword evidence="14" id="KW-0762">Sugar transport</keyword>
<proteinExistence type="inferred from homology"/>
<evidence type="ECO:0000256" key="5">
    <source>
        <dbReference type="ARBA" id="ARBA00022519"/>
    </source>
</evidence>
<evidence type="ECO:0000256" key="7">
    <source>
        <dbReference type="ARBA" id="ARBA00022692"/>
    </source>
</evidence>
<evidence type="ECO:0000256" key="10">
    <source>
        <dbReference type="ARBA" id="ARBA00023098"/>
    </source>
</evidence>
<evidence type="ECO:0000256" key="4">
    <source>
        <dbReference type="ARBA" id="ARBA00022516"/>
    </source>
</evidence>
<comment type="similarity">
    <text evidence="2">Belongs to the EamA transporter family.</text>
</comment>
<dbReference type="PANTHER" id="PTHR30561:SF9">
    <property type="entry name" value="4-AMINO-4-DEOXY-L-ARABINOSE-PHOSPHOUNDECAPRENOL FLIPPASE SUBUNIT ARNF-RELATED"/>
    <property type="match status" value="1"/>
</dbReference>
<evidence type="ECO:0000256" key="6">
    <source>
        <dbReference type="ARBA" id="ARBA00022556"/>
    </source>
</evidence>
<dbReference type="InterPro" id="IPR037185">
    <property type="entry name" value="EmrE-like"/>
</dbReference>
<evidence type="ECO:0000256" key="3">
    <source>
        <dbReference type="ARBA" id="ARBA00022475"/>
    </source>
</evidence>
<feature type="transmembrane region" description="Helical" evidence="12">
    <location>
        <begin position="262"/>
        <end position="281"/>
    </location>
</feature>
<keyword evidence="6" id="KW-0441">Lipid A biosynthesis</keyword>
<feature type="transmembrane region" description="Helical" evidence="12">
    <location>
        <begin position="56"/>
        <end position="76"/>
    </location>
</feature>
<keyword evidence="5" id="KW-0997">Cell inner membrane</keyword>
<feature type="transmembrane region" description="Helical" evidence="12">
    <location>
        <begin position="88"/>
        <end position="108"/>
    </location>
</feature>
<evidence type="ECO:0000256" key="1">
    <source>
        <dbReference type="ARBA" id="ARBA00004651"/>
    </source>
</evidence>
<comment type="caution">
    <text evidence="14">The sequence shown here is derived from an EMBL/GenBank/DDBJ whole genome shotgun (WGS) entry which is preliminary data.</text>
</comment>
<evidence type="ECO:0000256" key="9">
    <source>
        <dbReference type="ARBA" id="ARBA00022989"/>
    </source>
</evidence>
<keyword evidence="15" id="KW-1185">Reference proteome</keyword>
<evidence type="ECO:0000259" key="13">
    <source>
        <dbReference type="Pfam" id="PF00892"/>
    </source>
</evidence>
<dbReference type="PANTHER" id="PTHR30561">
    <property type="entry name" value="SMR FAMILY PROTON-DEPENDENT DRUG EFFLUX TRANSPORTER SUGE"/>
    <property type="match status" value="1"/>
</dbReference>
<feature type="transmembrane region" description="Helical" evidence="12">
    <location>
        <begin position="142"/>
        <end position="163"/>
    </location>
</feature>
<keyword evidence="9 12" id="KW-1133">Transmembrane helix</keyword>
<dbReference type="Pfam" id="PF00892">
    <property type="entry name" value="EamA"/>
    <property type="match status" value="1"/>
</dbReference>
<keyword evidence="4" id="KW-0444">Lipid biosynthesis</keyword>
<protein>
    <submittedName>
        <fullName evidence="14">GRP family sugar transporter</fullName>
    </submittedName>
</protein>
<evidence type="ECO:0000256" key="2">
    <source>
        <dbReference type="ARBA" id="ARBA00007362"/>
    </source>
</evidence>
<keyword evidence="14" id="KW-0813">Transport</keyword>
<feature type="transmembrane region" description="Helical" evidence="12">
    <location>
        <begin position="169"/>
        <end position="189"/>
    </location>
</feature>
<dbReference type="Gene3D" id="1.10.3730.20">
    <property type="match status" value="2"/>
</dbReference>
<feature type="transmembrane region" description="Helical" evidence="12">
    <location>
        <begin position="114"/>
        <end position="135"/>
    </location>
</feature>
<dbReference type="RefSeq" id="WP_282908692.1">
    <property type="nucleotide sequence ID" value="NZ_JAGRPV010000001.1"/>
</dbReference>
<reference evidence="14" key="1">
    <citation type="submission" date="2023-04" db="EMBL/GenBank/DDBJ databases">
        <title>Comparative genomic analysis of Cohnella hashimotonis sp. nov., isolated from the International Space Station.</title>
        <authorList>
            <person name="Venkateswaran K."/>
            <person name="Simpson A."/>
        </authorList>
    </citation>
    <scope>NUCLEOTIDE SEQUENCE</scope>
    <source>
        <strain evidence="14">F6_2S_P_1</strain>
    </source>
</reference>
<dbReference type="EMBL" id="JAGRPV010000001">
    <property type="protein sequence ID" value="MDI4645791.1"/>
    <property type="molecule type" value="Genomic_DNA"/>
</dbReference>
<dbReference type="InterPro" id="IPR000620">
    <property type="entry name" value="EamA_dom"/>
</dbReference>
<dbReference type="InterPro" id="IPR000390">
    <property type="entry name" value="Small_drug/metabolite_transptr"/>
</dbReference>
<evidence type="ECO:0000256" key="11">
    <source>
        <dbReference type="ARBA" id="ARBA00023136"/>
    </source>
</evidence>
<feature type="transmembrane region" description="Helical" evidence="12">
    <location>
        <begin position="234"/>
        <end position="255"/>
    </location>
</feature>
<keyword evidence="8" id="KW-0448">Lipopolysaccharide biosynthesis</keyword>
<name>A0ABT6TG44_9BACL</name>
<keyword evidence="7 12" id="KW-0812">Transmembrane</keyword>
<gene>
    <name evidence="14" type="ORF">KB449_12495</name>
</gene>